<evidence type="ECO:0000313" key="2">
    <source>
        <dbReference type="Proteomes" id="UP000494108"/>
    </source>
</evidence>
<protein>
    <recommendedName>
        <fullName evidence="3">3-hydroxylacyl-ACP dehydratase</fullName>
    </recommendedName>
</protein>
<dbReference type="PIRSF" id="PIRSF020565">
    <property type="entry name" value="3Ho_Ac_ACP_DH_prd"/>
    <property type="match status" value="1"/>
</dbReference>
<proteinExistence type="predicted"/>
<dbReference type="Proteomes" id="UP000494108">
    <property type="component" value="Unassembled WGS sequence"/>
</dbReference>
<evidence type="ECO:0008006" key="3">
    <source>
        <dbReference type="Google" id="ProtNLM"/>
    </source>
</evidence>
<dbReference type="RefSeq" id="WP_175176908.1">
    <property type="nucleotide sequence ID" value="NZ_CADIJX010000006.1"/>
</dbReference>
<dbReference type="CDD" id="cd01289">
    <property type="entry name" value="FabA_like"/>
    <property type="match status" value="1"/>
</dbReference>
<accession>A0A6S6ZU51</accession>
<reference evidence="1 2" key="1">
    <citation type="submission" date="2020-04" db="EMBL/GenBank/DDBJ databases">
        <authorList>
            <person name="De Canck E."/>
        </authorList>
    </citation>
    <scope>NUCLEOTIDE SEQUENCE [LARGE SCALE GENOMIC DNA]</scope>
    <source>
        <strain evidence="1 2">LMG 3431</strain>
    </source>
</reference>
<organism evidence="1 2">
    <name type="scientific">Achromobacter pestifer</name>
    <dbReference type="NCBI Taxonomy" id="1353889"/>
    <lineage>
        <taxon>Bacteria</taxon>
        <taxon>Pseudomonadati</taxon>
        <taxon>Pseudomonadota</taxon>
        <taxon>Betaproteobacteria</taxon>
        <taxon>Burkholderiales</taxon>
        <taxon>Alcaligenaceae</taxon>
        <taxon>Achromobacter</taxon>
    </lineage>
</organism>
<dbReference type="Pfam" id="PF22817">
    <property type="entry name" value="ApeP-like"/>
    <property type="match status" value="1"/>
</dbReference>
<dbReference type="EMBL" id="CADIJX010000006">
    <property type="protein sequence ID" value="CAB3686064.1"/>
    <property type="molecule type" value="Genomic_DNA"/>
</dbReference>
<keyword evidence="2" id="KW-1185">Reference proteome</keyword>
<sequence>MTACPWPVATLLPHAGNMILIDEVQAYDATTLSARAVVRPGPYSLPDGSLPPWLGMELMAQAVGAWAGCQARQAGEAVKLGFLLGTRRYECHCGNLPAGATLTIHVERGLMDASGMSVFECELRDDTRLLAHARLNVYQPKDPTAFIQEAPLK</sequence>
<dbReference type="InterPro" id="IPR016776">
    <property type="entry name" value="ApeP-like_dehydratase"/>
</dbReference>
<gene>
    <name evidence="1" type="ORF">LMG3431_04625</name>
</gene>
<evidence type="ECO:0000313" key="1">
    <source>
        <dbReference type="EMBL" id="CAB3686064.1"/>
    </source>
</evidence>
<dbReference type="Gene3D" id="3.10.129.10">
    <property type="entry name" value="Hotdog Thioesterase"/>
    <property type="match status" value="1"/>
</dbReference>
<dbReference type="InterPro" id="IPR029069">
    <property type="entry name" value="HotDog_dom_sf"/>
</dbReference>
<name>A0A6S6ZU51_9BURK</name>
<dbReference type="AlphaFoldDB" id="A0A6S6ZU51"/>
<dbReference type="SUPFAM" id="SSF54637">
    <property type="entry name" value="Thioesterase/thiol ester dehydrase-isomerase"/>
    <property type="match status" value="1"/>
</dbReference>